<dbReference type="InterPro" id="IPR002136">
    <property type="entry name" value="Ribosomal_uL4"/>
</dbReference>
<dbReference type="OrthoDB" id="9803201at2"/>
<dbReference type="RefSeq" id="WP_008859802.1">
    <property type="nucleotide sequence ID" value="NZ_JH591188.1"/>
</dbReference>
<dbReference type="GO" id="GO:0003735">
    <property type="term" value="F:structural constituent of ribosome"/>
    <property type="evidence" value="ECO:0007669"/>
    <property type="project" value="InterPro"/>
</dbReference>
<evidence type="ECO:0000256" key="4">
    <source>
        <dbReference type="ARBA" id="ARBA00023274"/>
    </source>
</evidence>
<dbReference type="AlphaFoldDB" id="H1D120"/>
<organism evidence="7 8">
    <name type="scientific">Dialister succinatiphilus YIT 11850</name>
    <dbReference type="NCBI Taxonomy" id="742743"/>
    <lineage>
        <taxon>Bacteria</taxon>
        <taxon>Bacillati</taxon>
        <taxon>Bacillota</taxon>
        <taxon>Negativicutes</taxon>
        <taxon>Veillonellales</taxon>
        <taxon>Veillonellaceae</taxon>
        <taxon>Dialister</taxon>
    </lineage>
</organism>
<comment type="function">
    <text evidence="6">Forms part of the polypeptide exit tunnel.</text>
</comment>
<dbReference type="GeneID" id="98911021"/>
<proteinExistence type="inferred from homology"/>
<keyword evidence="6" id="KW-0694">RNA-binding</keyword>
<dbReference type="PATRIC" id="fig|742743.3.peg.1328"/>
<comment type="caution">
    <text evidence="7">The sequence shown here is derived from an EMBL/GenBank/DDBJ whole genome shotgun (WGS) entry which is preliminary data.</text>
</comment>
<reference evidence="7 8" key="1">
    <citation type="submission" date="2011-11" db="EMBL/GenBank/DDBJ databases">
        <title>The Genome Sequence of Dialister succinatiphilus YIT 11850.</title>
        <authorList>
            <consortium name="The Broad Institute Genome Sequencing Platform"/>
            <person name="Earl A."/>
            <person name="Ward D."/>
            <person name="Feldgarden M."/>
            <person name="Gevers D."/>
            <person name="Morotomi M."/>
            <person name="Young S.K."/>
            <person name="Zeng Q."/>
            <person name="Gargeya S."/>
            <person name="Fitzgerald M."/>
            <person name="Haas B."/>
            <person name="Abouelleil A."/>
            <person name="Alvarado L."/>
            <person name="Arachchi H.M."/>
            <person name="Berlin A."/>
            <person name="Brown A."/>
            <person name="Chapman S.B."/>
            <person name="Dunbar C."/>
            <person name="Gearin G."/>
            <person name="Goldberg J."/>
            <person name="Griggs A."/>
            <person name="Gujja S."/>
            <person name="Heiman D."/>
            <person name="Howarth C."/>
            <person name="Lui A."/>
            <person name="MacDonald P.J.P."/>
            <person name="Montmayeur A."/>
            <person name="Murphy C."/>
            <person name="Neiman D."/>
            <person name="Pearson M."/>
            <person name="Priest M."/>
            <person name="Roberts A."/>
            <person name="Saif S."/>
            <person name="Shea T."/>
            <person name="Sisk P."/>
            <person name="Stolte C."/>
            <person name="Sykes S."/>
            <person name="Wortman J."/>
            <person name="Nusbaum C."/>
            <person name="Birren B."/>
        </authorList>
    </citation>
    <scope>NUCLEOTIDE SEQUENCE [LARGE SCALE GENOMIC DNA]</scope>
    <source>
        <strain evidence="7 8">YIT 11850</strain>
    </source>
</reference>
<comment type="subunit">
    <text evidence="2 6">Part of the 50S ribosomal subunit.</text>
</comment>
<dbReference type="EMBL" id="ADLT01000045">
    <property type="protein sequence ID" value="EHO62716.1"/>
    <property type="molecule type" value="Genomic_DNA"/>
</dbReference>
<dbReference type="SUPFAM" id="SSF52166">
    <property type="entry name" value="Ribosomal protein L4"/>
    <property type="match status" value="1"/>
</dbReference>
<keyword evidence="8" id="KW-1185">Reference proteome</keyword>
<dbReference type="GO" id="GO:0005840">
    <property type="term" value="C:ribosome"/>
    <property type="evidence" value="ECO:0007669"/>
    <property type="project" value="UniProtKB-KW"/>
</dbReference>
<dbReference type="InterPro" id="IPR013005">
    <property type="entry name" value="Ribosomal_uL4-like"/>
</dbReference>
<comment type="similarity">
    <text evidence="1 6">Belongs to the universal ribosomal protein uL4 family.</text>
</comment>
<name>H1D120_9FIRM</name>
<dbReference type="Pfam" id="PF00573">
    <property type="entry name" value="Ribosomal_L4"/>
    <property type="match status" value="1"/>
</dbReference>
<dbReference type="STRING" id="742743.HMPREF9453_01308"/>
<evidence type="ECO:0000313" key="8">
    <source>
        <dbReference type="Proteomes" id="UP000003277"/>
    </source>
</evidence>
<dbReference type="HAMAP" id="MF_01328_B">
    <property type="entry name" value="Ribosomal_uL4_B"/>
    <property type="match status" value="1"/>
</dbReference>
<keyword evidence="3 6" id="KW-0689">Ribosomal protein</keyword>
<dbReference type="PANTHER" id="PTHR10746:SF6">
    <property type="entry name" value="LARGE RIBOSOMAL SUBUNIT PROTEIN UL4M"/>
    <property type="match status" value="1"/>
</dbReference>
<dbReference type="eggNOG" id="COG0088">
    <property type="taxonomic scope" value="Bacteria"/>
</dbReference>
<dbReference type="HOGENOM" id="CLU_041575_5_2_9"/>
<evidence type="ECO:0000256" key="3">
    <source>
        <dbReference type="ARBA" id="ARBA00022980"/>
    </source>
</evidence>
<evidence type="ECO:0000313" key="7">
    <source>
        <dbReference type="EMBL" id="EHO62716.1"/>
    </source>
</evidence>
<evidence type="ECO:0000256" key="2">
    <source>
        <dbReference type="ARBA" id="ARBA00011838"/>
    </source>
</evidence>
<sequence>MPKVKLYNVAGQETGEIELNDSVFGVDYNEAVIHQAVVRQMANERLGTHATKTRGLVRGGGKKPWKQKGTGRARVGSIRSPLWVGGGTVFGPTPRSHAKAMPKKARQLAVKSALSEKLRANELVVIDTIHFDAPKTKEVVKMLSAFNAAGKALIVDGGDAAENTVLSARNIPGVKAYVPSGINIYDIVNYDKLFLTQEAVKKIEEVLA</sequence>
<keyword evidence="6" id="KW-0699">rRNA-binding</keyword>
<gene>
    <name evidence="6" type="primary">rplD</name>
    <name evidence="7" type="ORF">HMPREF9453_01308</name>
</gene>
<protein>
    <recommendedName>
        <fullName evidence="5 6">Large ribosomal subunit protein uL4</fullName>
    </recommendedName>
</protein>
<comment type="function">
    <text evidence="6">One of the primary rRNA binding proteins, this protein initially binds near the 5'-end of the 23S rRNA. It is important during the early stages of 50S assembly. It makes multiple contacts with different domains of the 23S rRNA in the assembled 50S subunit and ribosome.</text>
</comment>
<dbReference type="InterPro" id="IPR023574">
    <property type="entry name" value="Ribosomal_uL4_dom_sf"/>
</dbReference>
<dbReference type="GO" id="GO:0019843">
    <property type="term" value="F:rRNA binding"/>
    <property type="evidence" value="ECO:0007669"/>
    <property type="project" value="UniProtKB-UniRule"/>
</dbReference>
<dbReference type="NCBIfam" id="TIGR03953">
    <property type="entry name" value="rplD_bact"/>
    <property type="match status" value="1"/>
</dbReference>
<dbReference type="Gene3D" id="3.40.1370.10">
    <property type="match status" value="1"/>
</dbReference>
<evidence type="ECO:0000256" key="1">
    <source>
        <dbReference type="ARBA" id="ARBA00010528"/>
    </source>
</evidence>
<dbReference type="GO" id="GO:1990904">
    <property type="term" value="C:ribonucleoprotein complex"/>
    <property type="evidence" value="ECO:0007669"/>
    <property type="project" value="UniProtKB-KW"/>
</dbReference>
<accession>H1D120</accession>
<dbReference type="PANTHER" id="PTHR10746">
    <property type="entry name" value="50S RIBOSOMAL PROTEIN L4"/>
    <property type="match status" value="1"/>
</dbReference>
<dbReference type="Proteomes" id="UP000003277">
    <property type="component" value="Unassembled WGS sequence"/>
</dbReference>
<evidence type="ECO:0000256" key="6">
    <source>
        <dbReference type="HAMAP-Rule" id="MF_01328"/>
    </source>
</evidence>
<keyword evidence="4 6" id="KW-0687">Ribonucleoprotein</keyword>
<dbReference type="GO" id="GO:0006412">
    <property type="term" value="P:translation"/>
    <property type="evidence" value="ECO:0007669"/>
    <property type="project" value="UniProtKB-UniRule"/>
</dbReference>
<evidence type="ECO:0000256" key="5">
    <source>
        <dbReference type="ARBA" id="ARBA00035244"/>
    </source>
</evidence>